<dbReference type="Proteomes" id="UP000735302">
    <property type="component" value="Unassembled WGS sequence"/>
</dbReference>
<feature type="region of interest" description="Disordered" evidence="1">
    <location>
        <begin position="41"/>
        <end position="60"/>
    </location>
</feature>
<accession>A0AAV4AHC9</accession>
<reference evidence="2 3" key="1">
    <citation type="journal article" date="2021" name="Elife">
        <title>Chloroplast acquisition without the gene transfer in kleptoplastic sea slugs, Plakobranchus ocellatus.</title>
        <authorList>
            <person name="Maeda T."/>
            <person name="Takahashi S."/>
            <person name="Yoshida T."/>
            <person name="Shimamura S."/>
            <person name="Takaki Y."/>
            <person name="Nagai Y."/>
            <person name="Toyoda A."/>
            <person name="Suzuki Y."/>
            <person name="Arimoto A."/>
            <person name="Ishii H."/>
            <person name="Satoh N."/>
            <person name="Nishiyama T."/>
            <person name="Hasebe M."/>
            <person name="Maruyama T."/>
            <person name="Minagawa J."/>
            <person name="Obokata J."/>
            <person name="Shigenobu S."/>
        </authorList>
    </citation>
    <scope>NUCLEOTIDE SEQUENCE [LARGE SCALE GENOMIC DNA]</scope>
</reference>
<evidence type="ECO:0000313" key="2">
    <source>
        <dbReference type="EMBL" id="GFO06165.1"/>
    </source>
</evidence>
<dbReference type="EMBL" id="BLXT01003763">
    <property type="protein sequence ID" value="GFO06165.1"/>
    <property type="molecule type" value="Genomic_DNA"/>
</dbReference>
<dbReference type="AlphaFoldDB" id="A0AAV4AHC9"/>
<organism evidence="2 3">
    <name type="scientific">Plakobranchus ocellatus</name>
    <dbReference type="NCBI Taxonomy" id="259542"/>
    <lineage>
        <taxon>Eukaryota</taxon>
        <taxon>Metazoa</taxon>
        <taxon>Spiralia</taxon>
        <taxon>Lophotrochozoa</taxon>
        <taxon>Mollusca</taxon>
        <taxon>Gastropoda</taxon>
        <taxon>Heterobranchia</taxon>
        <taxon>Euthyneura</taxon>
        <taxon>Panpulmonata</taxon>
        <taxon>Sacoglossa</taxon>
        <taxon>Placobranchoidea</taxon>
        <taxon>Plakobranchidae</taxon>
        <taxon>Plakobranchus</taxon>
    </lineage>
</organism>
<keyword evidence="3" id="KW-1185">Reference proteome</keyword>
<comment type="caution">
    <text evidence="2">The sequence shown here is derived from an EMBL/GenBank/DDBJ whole genome shotgun (WGS) entry which is preliminary data.</text>
</comment>
<feature type="compositionally biased region" description="Pro residues" evidence="1">
    <location>
        <begin position="45"/>
        <end position="60"/>
    </location>
</feature>
<evidence type="ECO:0000256" key="1">
    <source>
        <dbReference type="SAM" id="MobiDB-lite"/>
    </source>
</evidence>
<protein>
    <submittedName>
        <fullName evidence="2">Uncharacterized protein</fullName>
    </submittedName>
</protein>
<proteinExistence type="predicted"/>
<sequence>MKTKISNNPFAFRIYASFPRDGEGTKPRSFGMQHLTPKYDVHPSPSLPPSSSPSPPWPLPIPAATTSPEIVCTFDRWAEEVKRVPLLLESLIMIAKYNIEYTHQRALVQALDGSGRADVGEKVLPWDSLWRVESVRTVVQCLPSYIRIIGKKPMRELTREGSSRSQGNYQLYFMSGRFCERDLSIWSAAQCPSDE</sequence>
<evidence type="ECO:0000313" key="3">
    <source>
        <dbReference type="Proteomes" id="UP000735302"/>
    </source>
</evidence>
<name>A0AAV4AHC9_9GAST</name>
<gene>
    <name evidence="2" type="ORF">PoB_003267000</name>
</gene>